<proteinExistence type="predicted"/>
<accession>A0A8I2B8X5</accession>
<dbReference type="Proteomes" id="UP000665181">
    <property type="component" value="Unassembled WGS sequence"/>
</dbReference>
<organism evidence="1 2">
    <name type="scientific">Bacillus subtilis</name>
    <dbReference type="NCBI Taxonomy" id="1423"/>
    <lineage>
        <taxon>Bacteria</taxon>
        <taxon>Bacillati</taxon>
        <taxon>Bacillota</taxon>
        <taxon>Bacilli</taxon>
        <taxon>Bacillales</taxon>
        <taxon>Bacillaceae</taxon>
        <taxon>Bacillus</taxon>
    </lineage>
</organism>
<dbReference type="AlphaFoldDB" id="A0A8I2B8X5"/>
<comment type="caution">
    <text evidence="1">The sequence shown here is derived from an EMBL/GenBank/DDBJ whole genome shotgun (WGS) entry which is preliminary data.</text>
</comment>
<dbReference type="RefSeq" id="WP_041054499.1">
    <property type="nucleotide sequence ID" value="NZ_CP035390.1"/>
</dbReference>
<name>A0A8I2B8X5_BACIU</name>
<dbReference type="EMBL" id="JAGFPW010000022">
    <property type="protein sequence ID" value="MBO3796289.1"/>
    <property type="molecule type" value="Genomic_DNA"/>
</dbReference>
<evidence type="ECO:0000313" key="1">
    <source>
        <dbReference type="EMBL" id="MBO3796289.1"/>
    </source>
</evidence>
<sequence length="154" mass="18977">MKSRYRKHVDKLVKNSPIVGFSQTEVFEKNQLINTNELKKLNKYAGLEKDDYADMRYRDYRKQMYSDLLLFVDNYFVCGNHEYVYLLVPTKENQYKVTEKESLNEWSRNYWNREDPKNERDWCYFDEDTVDLFNYITNKFDKSLKNKITRYNFM</sequence>
<reference evidence="1" key="1">
    <citation type="submission" date="2021-03" db="EMBL/GenBank/DDBJ databases">
        <title>Isolation of Bacillus subtilis from fermented food sample.</title>
        <authorList>
            <person name="Lakshmanan V."/>
            <person name="Athira K."/>
            <person name="Rajagopal K."/>
        </authorList>
    </citation>
    <scope>NUCLEOTIDE SEQUENCE</scope>
    <source>
        <strain evidence="1">S1</strain>
    </source>
</reference>
<protein>
    <submittedName>
        <fullName evidence="1">Uncharacterized protein</fullName>
    </submittedName>
</protein>
<evidence type="ECO:0000313" key="2">
    <source>
        <dbReference type="Proteomes" id="UP000665181"/>
    </source>
</evidence>
<gene>
    <name evidence="1" type="ORF">J5227_18685</name>
</gene>